<proteinExistence type="predicted"/>
<reference evidence="1 2" key="1">
    <citation type="submission" date="2017-11" db="EMBL/GenBank/DDBJ databases">
        <title>Animal gut microbial communities from fecal samples from Wisconsin, USA.</title>
        <authorList>
            <person name="Neumann A."/>
        </authorList>
    </citation>
    <scope>NUCLEOTIDE SEQUENCE [LARGE SCALE GENOMIC DNA]</scope>
    <source>
        <strain evidence="1 2">UWS3</strain>
    </source>
</reference>
<keyword evidence="2" id="KW-1185">Reference proteome</keyword>
<dbReference type="Proteomes" id="UP000231134">
    <property type="component" value="Unassembled WGS sequence"/>
</dbReference>
<name>A0A2M9A3M7_9BACT</name>
<gene>
    <name evidence="1" type="ORF">BGX16_0221</name>
</gene>
<comment type="caution">
    <text evidence="1">The sequence shown here is derived from an EMBL/GenBank/DDBJ whole genome shotgun (WGS) entry which is preliminary data.</text>
</comment>
<organism evidence="1 2">
    <name type="scientific">Hallerella succinigenes</name>
    <dbReference type="NCBI Taxonomy" id="1896222"/>
    <lineage>
        <taxon>Bacteria</taxon>
        <taxon>Pseudomonadati</taxon>
        <taxon>Fibrobacterota</taxon>
        <taxon>Fibrobacteria</taxon>
        <taxon>Fibrobacterales</taxon>
        <taxon>Fibrobacteraceae</taxon>
        <taxon>Hallerella</taxon>
    </lineage>
</organism>
<sequence>MLLLANPLAQLNGDGNVSTRYVNAVTSIVMGFAGIPMLTTDSNIVPATSSDAQNVDMLNDEMVDVARKYFNAAPKASRELGKLLEISFTAVQQEMKGIDNSLGLISSEMADAVKSALAVQLAALLAGTIVDVVQAGIADLSESHNLPIDKGFKNWMLNDSVHVYEDFLYERPFVNLALNDIATLNKLQGMSDSARDVSTFNRNCFYIGSKNGVNCAIGLFKSANDLNSTQKKQPLSGLTMPLRFKSESDWSKMGVKVDRWEKVDGLHPDGSKNEKGVPIRHVERYEVPAITADDRIEKYSFVVDDLMPHRLRQIRMNFNYQEEIAWECDITKDPEANDACTVYKRSGGGKWNAILDSASGDTIKYVHPVKKNGQFDFEPRKYGYDNLLAIQKDNQNTVTISTVNKIA</sequence>
<accession>A0A2M9A3M7</accession>
<protein>
    <submittedName>
        <fullName evidence="1">Uncharacterized protein</fullName>
    </submittedName>
</protein>
<dbReference type="EMBL" id="PGEX01000001">
    <property type="protein sequence ID" value="PJJ40304.1"/>
    <property type="molecule type" value="Genomic_DNA"/>
</dbReference>
<dbReference type="AlphaFoldDB" id="A0A2M9A3M7"/>
<evidence type="ECO:0000313" key="1">
    <source>
        <dbReference type="EMBL" id="PJJ40304.1"/>
    </source>
</evidence>
<evidence type="ECO:0000313" key="2">
    <source>
        <dbReference type="Proteomes" id="UP000231134"/>
    </source>
</evidence>